<feature type="binding site" evidence="7">
    <location>
        <position position="275"/>
    </location>
    <ligand>
        <name>Zn(2+)</name>
        <dbReference type="ChEBI" id="CHEBI:29105"/>
        <note>catalytic</note>
    </ligand>
</feature>
<protein>
    <submittedName>
        <fullName evidence="13">Zn-dependent protease with chaperone function</fullName>
    </submittedName>
</protein>
<evidence type="ECO:0000256" key="4">
    <source>
        <dbReference type="ARBA" id="ARBA00022833"/>
    </source>
</evidence>
<evidence type="ECO:0000256" key="7">
    <source>
        <dbReference type="PIRSR" id="PIRSR627057-2"/>
    </source>
</evidence>
<evidence type="ECO:0000256" key="1">
    <source>
        <dbReference type="ARBA" id="ARBA00022670"/>
    </source>
</evidence>
<dbReference type="GO" id="GO:0046872">
    <property type="term" value="F:metal ion binding"/>
    <property type="evidence" value="ECO:0007669"/>
    <property type="project" value="UniProtKB-KW"/>
</dbReference>
<name>A0A1I6LQE0_9BACT</name>
<dbReference type="CDD" id="cd07343">
    <property type="entry name" value="M48A_Zmpste24p_like"/>
    <property type="match status" value="1"/>
</dbReference>
<dbReference type="Pfam" id="PF01435">
    <property type="entry name" value="Peptidase_M48"/>
    <property type="match status" value="1"/>
</dbReference>
<keyword evidence="14" id="KW-1185">Reference proteome</keyword>
<reference evidence="13 14" key="1">
    <citation type="submission" date="2016-10" db="EMBL/GenBank/DDBJ databases">
        <authorList>
            <person name="de Groot N.N."/>
        </authorList>
    </citation>
    <scope>NUCLEOTIDE SEQUENCE [LARGE SCALE GENOMIC DNA]</scope>
    <source>
        <strain evidence="13 14">DSM 21001</strain>
    </source>
</reference>
<feature type="binding site" evidence="7">
    <location>
        <position position="351"/>
    </location>
    <ligand>
        <name>Zn(2+)</name>
        <dbReference type="ChEBI" id="CHEBI:29105"/>
        <note>catalytic</note>
    </ligand>
</feature>
<evidence type="ECO:0000259" key="12">
    <source>
        <dbReference type="Pfam" id="PF16491"/>
    </source>
</evidence>
<feature type="transmembrane region" description="Helical" evidence="9">
    <location>
        <begin position="281"/>
        <end position="302"/>
    </location>
</feature>
<feature type="transmembrane region" description="Helical" evidence="9">
    <location>
        <begin position="60"/>
        <end position="78"/>
    </location>
</feature>
<dbReference type="AlphaFoldDB" id="A0A1I6LQE0"/>
<feature type="transmembrane region" description="Helical" evidence="9">
    <location>
        <begin position="322"/>
        <end position="339"/>
    </location>
</feature>
<dbReference type="GO" id="GO:0004222">
    <property type="term" value="F:metalloendopeptidase activity"/>
    <property type="evidence" value="ECO:0007669"/>
    <property type="project" value="InterPro"/>
</dbReference>
<keyword evidence="3 8" id="KW-0378">Hydrolase</keyword>
<feature type="transmembrane region" description="Helical" evidence="9">
    <location>
        <begin position="141"/>
        <end position="158"/>
    </location>
</feature>
<feature type="signal peptide" evidence="10">
    <location>
        <begin position="1"/>
        <end position="23"/>
    </location>
</feature>
<feature type="domain" description="CAAX prenyl protease 1 N-terminal" evidence="12">
    <location>
        <begin position="35"/>
        <end position="194"/>
    </location>
</feature>
<keyword evidence="4 7" id="KW-0862">Zinc</keyword>
<keyword evidence="2 7" id="KW-0479">Metal-binding</keyword>
<gene>
    <name evidence="13" type="ORF">SAMN05421771_1114</name>
</gene>
<keyword evidence="10" id="KW-0732">Signal</keyword>
<feature type="domain" description="Peptidase M48" evidence="11">
    <location>
        <begin position="202"/>
        <end position="413"/>
    </location>
</feature>
<evidence type="ECO:0000313" key="13">
    <source>
        <dbReference type="EMBL" id="SFS05694.1"/>
    </source>
</evidence>
<dbReference type="InterPro" id="IPR027057">
    <property type="entry name" value="CAXX_Prtase_1"/>
</dbReference>
<sequence>MIRLRLLVLILFALIGTSTLLPAQTPATSTNDAYTLSPATQQKAEHYSHARIALSFVETGWGILQLLGILTLGIAFRMRNVAVNLSKSKWTQGAIFLLELFLLTGLLNLPLTLYRHHLAVEYGQSVQSWASWFADQAKSSILTYGIGMLMMMGLVLLIRKFPRRWWFAYWAAAMVFVLIGVFITPYVIDPLFNKFEPLQTSNPALVTQLEKVATRGGIGIPPERMFLMNASAKVTGMNAYVTGFGASKRVVVWDTTIAGSTPDEISFIFGHEMGHYRLNHIPIGLAFTAVMLLLGFFLMYVVAQGLLKRYGGVWRVGSQQDWGFIVILLLVVSIGSFLAEPIGNAFSRWEEHAADVYGLEAIHGLVPDPQATGQKSFQVLGETSLAEPHPSPFVVFWTYSHPSIQSRAQFARDYNPWVTGTPKYFKK</sequence>
<evidence type="ECO:0000313" key="14">
    <source>
        <dbReference type="Proteomes" id="UP000199024"/>
    </source>
</evidence>
<proteinExistence type="inferred from homology"/>
<comment type="similarity">
    <text evidence="8">Belongs to the peptidase M48 family.</text>
</comment>
<keyword evidence="1 8" id="KW-0645">Protease</keyword>
<keyword evidence="9" id="KW-1133">Transmembrane helix</keyword>
<dbReference type="Proteomes" id="UP000199024">
    <property type="component" value="Unassembled WGS sequence"/>
</dbReference>
<evidence type="ECO:0000256" key="8">
    <source>
        <dbReference type="RuleBase" id="RU003983"/>
    </source>
</evidence>
<feature type="chain" id="PRO_5011613406" evidence="10">
    <location>
        <begin position="24"/>
        <end position="427"/>
    </location>
</feature>
<evidence type="ECO:0000256" key="3">
    <source>
        <dbReference type="ARBA" id="ARBA00022801"/>
    </source>
</evidence>
<evidence type="ECO:0000256" key="5">
    <source>
        <dbReference type="ARBA" id="ARBA00023049"/>
    </source>
</evidence>
<dbReference type="Pfam" id="PF16491">
    <property type="entry name" value="Peptidase_M48_N"/>
    <property type="match status" value="1"/>
</dbReference>
<evidence type="ECO:0000256" key="10">
    <source>
        <dbReference type="SAM" id="SignalP"/>
    </source>
</evidence>
<keyword evidence="9" id="KW-0472">Membrane</keyword>
<evidence type="ECO:0000256" key="2">
    <source>
        <dbReference type="ARBA" id="ARBA00022723"/>
    </source>
</evidence>
<feature type="active site" description="Proton donor" evidence="6">
    <location>
        <position position="355"/>
    </location>
</feature>
<evidence type="ECO:0000259" key="11">
    <source>
        <dbReference type="Pfam" id="PF01435"/>
    </source>
</evidence>
<feature type="active site" evidence="6">
    <location>
        <position position="272"/>
    </location>
</feature>
<dbReference type="RefSeq" id="WP_245781697.1">
    <property type="nucleotide sequence ID" value="NZ_FOZL01000001.1"/>
</dbReference>
<accession>A0A1I6LQE0</accession>
<dbReference type="GO" id="GO:0071586">
    <property type="term" value="P:CAAX-box protein processing"/>
    <property type="evidence" value="ECO:0007669"/>
    <property type="project" value="InterPro"/>
</dbReference>
<dbReference type="EMBL" id="FOZL01000001">
    <property type="protein sequence ID" value="SFS05694.1"/>
    <property type="molecule type" value="Genomic_DNA"/>
</dbReference>
<feature type="transmembrane region" description="Helical" evidence="9">
    <location>
        <begin position="165"/>
        <end position="188"/>
    </location>
</feature>
<keyword evidence="5 8" id="KW-0482">Metalloprotease</keyword>
<feature type="binding site" evidence="7">
    <location>
        <position position="271"/>
    </location>
    <ligand>
        <name>Zn(2+)</name>
        <dbReference type="ChEBI" id="CHEBI:29105"/>
        <note>catalytic</note>
    </ligand>
</feature>
<dbReference type="STRING" id="474950.SAMN05421771_1114"/>
<dbReference type="InterPro" id="IPR032456">
    <property type="entry name" value="Peptidase_M48_N"/>
</dbReference>
<keyword evidence="9" id="KW-0812">Transmembrane</keyword>
<feature type="transmembrane region" description="Helical" evidence="9">
    <location>
        <begin position="90"/>
        <end position="111"/>
    </location>
</feature>
<organism evidence="13 14">
    <name type="scientific">Granulicella pectinivorans</name>
    <dbReference type="NCBI Taxonomy" id="474950"/>
    <lineage>
        <taxon>Bacteria</taxon>
        <taxon>Pseudomonadati</taxon>
        <taxon>Acidobacteriota</taxon>
        <taxon>Terriglobia</taxon>
        <taxon>Terriglobales</taxon>
        <taxon>Acidobacteriaceae</taxon>
        <taxon>Granulicella</taxon>
    </lineage>
</organism>
<dbReference type="Gene3D" id="3.30.2010.10">
    <property type="entry name" value="Metalloproteases ('zincins'), catalytic domain"/>
    <property type="match status" value="1"/>
</dbReference>
<evidence type="ECO:0000256" key="6">
    <source>
        <dbReference type="PIRSR" id="PIRSR627057-1"/>
    </source>
</evidence>
<dbReference type="InterPro" id="IPR001915">
    <property type="entry name" value="Peptidase_M48"/>
</dbReference>
<evidence type="ECO:0000256" key="9">
    <source>
        <dbReference type="SAM" id="Phobius"/>
    </source>
</evidence>
<comment type="cofactor">
    <cofactor evidence="7 8">
        <name>Zn(2+)</name>
        <dbReference type="ChEBI" id="CHEBI:29105"/>
    </cofactor>
    <text evidence="7 8">Binds 1 zinc ion per subunit.</text>
</comment>
<dbReference type="PANTHER" id="PTHR10120">
    <property type="entry name" value="CAAX PRENYL PROTEASE 1"/>
    <property type="match status" value="1"/>
</dbReference>